<feature type="transmembrane region" description="Helical" evidence="1">
    <location>
        <begin position="12"/>
        <end position="29"/>
    </location>
</feature>
<sequence length="125" mass="13832">MSTLADSRRRARLVVPPLLGVAAMAYFAYHAVHGDRGLTTWWSLRHAIKEARAELAVVSAERRELEHRVSLLRPDHLHPDMLDEQARRMLNLIGPDEIMVLNAEVAPASADPGGDLGPVDPGQDR</sequence>
<evidence type="ECO:0000256" key="1">
    <source>
        <dbReference type="SAM" id="Phobius"/>
    </source>
</evidence>
<dbReference type="Pfam" id="PF04977">
    <property type="entry name" value="DivIC"/>
    <property type="match status" value="1"/>
</dbReference>
<evidence type="ECO:0000313" key="2">
    <source>
        <dbReference type="EMBL" id="MBB4264956.1"/>
    </source>
</evidence>
<evidence type="ECO:0000313" key="3">
    <source>
        <dbReference type="Proteomes" id="UP000554286"/>
    </source>
</evidence>
<keyword evidence="1" id="KW-0472">Membrane</keyword>
<organism evidence="2 3">
    <name type="scientific">Roseospira visakhapatnamensis</name>
    <dbReference type="NCBI Taxonomy" id="390880"/>
    <lineage>
        <taxon>Bacteria</taxon>
        <taxon>Pseudomonadati</taxon>
        <taxon>Pseudomonadota</taxon>
        <taxon>Alphaproteobacteria</taxon>
        <taxon>Rhodospirillales</taxon>
        <taxon>Rhodospirillaceae</taxon>
        <taxon>Roseospira</taxon>
    </lineage>
</organism>
<reference evidence="2 3" key="1">
    <citation type="submission" date="2020-08" db="EMBL/GenBank/DDBJ databases">
        <title>Genome sequencing of Purple Non-Sulfur Bacteria from various extreme environments.</title>
        <authorList>
            <person name="Mayer M."/>
        </authorList>
    </citation>
    <scope>NUCLEOTIDE SEQUENCE [LARGE SCALE GENOMIC DNA]</scope>
    <source>
        <strain evidence="2 3">JA131</strain>
    </source>
</reference>
<keyword evidence="3" id="KW-1185">Reference proteome</keyword>
<accession>A0A7W6RAI3</accession>
<dbReference type="RefSeq" id="WP_246422349.1">
    <property type="nucleotide sequence ID" value="NZ_JACIGK010000003.1"/>
</dbReference>
<name>A0A7W6RAI3_9PROT</name>
<dbReference type="Proteomes" id="UP000554286">
    <property type="component" value="Unassembled WGS sequence"/>
</dbReference>
<gene>
    <name evidence="2" type="ORF">GGD89_000567</name>
</gene>
<keyword evidence="1" id="KW-1133">Transmembrane helix</keyword>
<dbReference type="GO" id="GO:0051301">
    <property type="term" value="P:cell division"/>
    <property type="evidence" value="ECO:0007669"/>
    <property type="project" value="UniProtKB-KW"/>
</dbReference>
<keyword evidence="2" id="KW-0131">Cell cycle</keyword>
<dbReference type="InterPro" id="IPR007060">
    <property type="entry name" value="FtsL/DivIC"/>
</dbReference>
<keyword evidence="2" id="KW-0132">Cell division</keyword>
<protein>
    <submittedName>
        <fullName evidence="2">Cell division protein FtsB</fullName>
    </submittedName>
</protein>
<keyword evidence="1" id="KW-0812">Transmembrane</keyword>
<proteinExistence type="predicted"/>
<dbReference type="EMBL" id="JACIGK010000003">
    <property type="protein sequence ID" value="MBB4264956.1"/>
    <property type="molecule type" value="Genomic_DNA"/>
</dbReference>
<comment type="caution">
    <text evidence="2">The sequence shown here is derived from an EMBL/GenBank/DDBJ whole genome shotgun (WGS) entry which is preliminary data.</text>
</comment>
<dbReference type="AlphaFoldDB" id="A0A7W6RAI3"/>